<dbReference type="InterPro" id="IPR027417">
    <property type="entry name" value="P-loop_NTPase"/>
</dbReference>
<keyword evidence="4" id="KW-1185">Reference proteome</keyword>
<dbReference type="AlphaFoldDB" id="A0A9X2JXP9"/>
<organism evidence="3 4">
    <name type="scientific">Promicromonospora thailandica</name>
    <dbReference type="NCBI Taxonomy" id="765201"/>
    <lineage>
        <taxon>Bacteria</taxon>
        <taxon>Bacillati</taxon>
        <taxon>Actinomycetota</taxon>
        <taxon>Actinomycetes</taxon>
        <taxon>Micrococcales</taxon>
        <taxon>Promicromonosporaceae</taxon>
        <taxon>Promicromonospora</taxon>
    </lineage>
</organism>
<dbReference type="Gene3D" id="3.40.50.300">
    <property type="entry name" value="P-loop containing nucleotide triphosphate hydrolases"/>
    <property type="match status" value="1"/>
</dbReference>
<dbReference type="Pfam" id="PF13191">
    <property type="entry name" value="AAA_16"/>
    <property type="match status" value="1"/>
</dbReference>
<evidence type="ECO:0000256" key="1">
    <source>
        <dbReference type="SAM" id="MobiDB-lite"/>
    </source>
</evidence>
<dbReference type="InterPro" id="IPR041664">
    <property type="entry name" value="AAA_16"/>
</dbReference>
<evidence type="ECO:0000259" key="2">
    <source>
        <dbReference type="Pfam" id="PF13191"/>
    </source>
</evidence>
<feature type="domain" description="Orc1-like AAA ATPase" evidence="2">
    <location>
        <begin position="28"/>
        <end position="73"/>
    </location>
</feature>
<comment type="caution">
    <text evidence="3">The sequence shown here is derived from an EMBL/GenBank/DDBJ whole genome shotgun (WGS) entry which is preliminary data.</text>
</comment>
<proteinExistence type="predicted"/>
<feature type="region of interest" description="Disordered" evidence="1">
    <location>
        <begin position="323"/>
        <end position="357"/>
    </location>
</feature>
<name>A0A9X2JXP9_9MICO</name>
<accession>A0A9X2JXP9</accession>
<gene>
    <name evidence="3" type="ORF">APR03_001700</name>
</gene>
<protein>
    <submittedName>
        <fullName evidence="3">AAA ATPase domain-containing protein</fullName>
    </submittedName>
</protein>
<reference evidence="3" key="1">
    <citation type="submission" date="2022-06" db="EMBL/GenBank/DDBJ databases">
        <title>Genomic Encyclopedia of Archaeal and Bacterial Type Strains, Phase II (KMG-II): from individual species to whole genera.</title>
        <authorList>
            <person name="Goeker M."/>
        </authorList>
    </citation>
    <scope>NUCLEOTIDE SEQUENCE</scope>
    <source>
        <strain evidence="3">DSM 26652</strain>
    </source>
</reference>
<sequence>MGEMFASGSTTHARALGHRLEAARRRAFVGRAAEIAAFRAALADAAASTVLFVHGAGGTGKTALLRRFVSEAENLGRRVVRTGPYRAASSLNLLRAELALLAPPGHEADDGAAPPVLLVDDFDGWAEAETCLREALLPTLPVGTVVVLAGRRPPGLEWTTDPGWQELLSVHELGDLSLDEARLLLDRRSVPRDRHDVLLAVADGNPLALLVATDALGAGASDDDVRLAVAHVVLDRVVGELPSPAHRRALELCAANQPATEATLAPLSGLVPGPGAPGAVGDPTELFRWLRSLPFVEAEPGGLRVRPFVCQAIGTEWRWRGPAPDGASAAAREVAPAGPAARRPRAGRAPAAAPTVAPVAAPDRDAFESEVREALRSWRRPDLLAKNPLVRTRMVAERPEKDRVAALRHVLQEALDEMSQDPREAKSHRALVATYLGGAPTQEAAAERLGLPFSTYRRHLGQGLAVLVSLLWWRETRGEHAG</sequence>
<dbReference type="Proteomes" id="UP001139493">
    <property type="component" value="Unassembled WGS sequence"/>
</dbReference>
<dbReference type="EMBL" id="JAMTCS010000004">
    <property type="protein sequence ID" value="MCP2264364.1"/>
    <property type="molecule type" value="Genomic_DNA"/>
</dbReference>
<evidence type="ECO:0000313" key="4">
    <source>
        <dbReference type="Proteomes" id="UP001139493"/>
    </source>
</evidence>
<feature type="compositionally biased region" description="Low complexity" evidence="1">
    <location>
        <begin position="326"/>
        <end position="357"/>
    </location>
</feature>
<evidence type="ECO:0000313" key="3">
    <source>
        <dbReference type="EMBL" id="MCP2264364.1"/>
    </source>
</evidence>
<dbReference type="SUPFAM" id="SSF52540">
    <property type="entry name" value="P-loop containing nucleoside triphosphate hydrolases"/>
    <property type="match status" value="1"/>
</dbReference>